<accession>A0A9Q1E4F2</accession>
<organism evidence="1 2">
    <name type="scientific">Synaphobranchus kaupii</name>
    <name type="common">Kaup's arrowtooth eel</name>
    <dbReference type="NCBI Taxonomy" id="118154"/>
    <lineage>
        <taxon>Eukaryota</taxon>
        <taxon>Metazoa</taxon>
        <taxon>Chordata</taxon>
        <taxon>Craniata</taxon>
        <taxon>Vertebrata</taxon>
        <taxon>Euteleostomi</taxon>
        <taxon>Actinopterygii</taxon>
        <taxon>Neopterygii</taxon>
        <taxon>Teleostei</taxon>
        <taxon>Anguilliformes</taxon>
        <taxon>Synaphobranchidae</taxon>
        <taxon>Synaphobranchus</taxon>
    </lineage>
</organism>
<dbReference type="EMBL" id="JAINUF010000047">
    <property type="protein sequence ID" value="KAJ8332063.1"/>
    <property type="molecule type" value="Genomic_DNA"/>
</dbReference>
<dbReference type="Proteomes" id="UP001152622">
    <property type="component" value="Unassembled WGS sequence"/>
</dbReference>
<sequence length="84" mass="9720">MNLQELHGWLTQEKNRRVDTFCWCGPTLLFTSRPSRGLLGNFIRLHVVVINWGRKTKQSSTQYNKDQPECVPRFRGTVTVAPGF</sequence>
<evidence type="ECO:0000313" key="2">
    <source>
        <dbReference type="Proteomes" id="UP001152622"/>
    </source>
</evidence>
<evidence type="ECO:0000313" key="1">
    <source>
        <dbReference type="EMBL" id="KAJ8332063.1"/>
    </source>
</evidence>
<gene>
    <name evidence="1" type="ORF">SKAU_G00429490</name>
</gene>
<keyword evidence="2" id="KW-1185">Reference proteome</keyword>
<proteinExistence type="predicted"/>
<dbReference type="AlphaFoldDB" id="A0A9Q1E4F2"/>
<comment type="caution">
    <text evidence="1">The sequence shown here is derived from an EMBL/GenBank/DDBJ whole genome shotgun (WGS) entry which is preliminary data.</text>
</comment>
<name>A0A9Q1E4F2_SYNKA</name>
<reference evidence="1" key="1">
    <citation type="journal article" date="2023" name="Science">
        <title>Genome structures resolve the early diversification of teleost fishes.</title>
        <authorList>
            <person name="Parey E."/>
            <person name="Louis A."/>
            <person name="Montfort J."/>
            <person name="Bouchez O."/>
            <person name="Roques C."/>
            <person name="Iampietro C."/>
            <person name="Lluch J."/>
            <person name="Castinel A."/>
            <person name="Donnadieu C."/>
            <person name="Desvignes T."/>
            <person name="Floi Bucao C."/>
            <person name="Jouanno E."/>
            <person name="Wen M."/>
            <person name="Mejri S."/>
            <person name="Dirks R."/>
            <person name="Jansen H."/>
            <person name="Henkel C."/>
            <person name="Chen W.J."/>
            <person name="Zahm M."/>
            <person name="Cabau C."/>
            <person name="Klopp C."/>
            <person name="Thompson A.W."/>
            <person name="Robinson-Rechavi M."/>
            <person name="Braasch I."/>
            <person name="Lecointre G."/>
            <person name="Bobe J."/>
            <person name="Postlethwait J.H."/>
            <person name="Berthelot C."/>
            <person name="Roest Crollius H."/>
            <person name="Guiguen Y."/>
        </authorList>
    </citation>
    <scope>NUCLEOTIDE SEQUENCE</scope>
    <source>
        <strain evidence="1">WJC10195</strain>
    </source>
</reference>
<protein>
    <submittedName>
        <fullName evidence="1">Uncharacterized protein</fullName>
    </submittedName>
</protein>